<dbReference type="Proteomes" id="UP000249198">
    <property type="component" value="Unassembled WGS sequence"/>
</dbReference>
<dbReference type="AlphaFoldDB" id="A0A2W5D628"/>
<evidence type="ECO:0000256" key="1">
    <source>
        <dbReference type="SAM" id="MobiDB-lite"/>
    </source>
</evidence>
<organism evidence="3 4">
    <name type="scientific">Pseudomonas kuykendallii</name>
    <dbReference type="NCBI Taxonomy" id="1007099"/>
    <lineage>
        <taxon>Bacteria</taxon>
        <taxon>Pseudomonadati</taxon>
        <taxon>Pseudomonadota</taxon>
        <taxon>Gammaproteobacteria</taxon>
        <taxon>Pseudomonadales</taxon>
        <taxon>Pseudomonadaceae</taxon>
        <taxon>Pseudomonas</taxon>
    </lineage>
</organism>
<evidence type="ECO:0000313" key="3">
    <source>
        <dbReference type="EMBL" id="PZP25723.1"/>
    </source>
</evidence>
<dbReference type="InterPro" id="IPR007044">
    <property type="entry name" value="Cyclodeamin/CycHdrlase"/>
</dbReference>
<dbReference type="GO" id="GO:0003824">
    <property type="term" value="F:catalytic activity"/>
    <property type="evidence" value="ECO:0007669"/>
    <property type="project" value="InterPro"/>
</dbReference>
<proteinExistence type="predicted"/>
<dbReference type="SUPFAM" id="SSF101262">
    <property type="entry name" value="Methenyltetrahydrofolate cyclohydrolase-like"/>
    <property type="match status" value="1"/>
</dbReference>
<dbReference type="Pfam" id="PF04961">
    <property type="entry name" value="FTCD_C"/>
    <property type="match status" value="1"/>
</dbReference>
<evidence type="ECO:0000313" key="4">
    <source>
        <dbReference type="Proteomes" id="UP000249198"/>
    </source>
</evidence>
<comment type="caution">
    <text evidence="3">The sequence shown here is derived from an EMBL/GenBank/DDBJ whole genome shotgun (WGS) entry which is preliminary data.</text>
</comment>
<accession>A0A2W5D628</accession>
<evidence type="ECO:0000259" key="2">
    <source>
        <dbReference type="Pfam" id="PF04961"/>
    </source>
</evidence>
<feature type="region of interest" description="Disordered" evidence="1">
    <location>
        <begin position="1"/>
        <end position="23"/>
    </location>
</feature>
<reference evidence="3 4" key="1">
    <citation type="submission" date="2017-08" db="EMBL/GenBank/DDBJ databases">
        <title>Infants hospitalized years apart are colonized by the same room-sourced microbial strains.</title>
        <authorList>
            <person name="Brooks B."/>
            <person name="Olm M.R."/>
            <person name="Firek B.A."/>
            <person name="Baker R."/>
            <person name="Thomas B.C."/>
            <person name="Morowitz M.J."/>
            <person name="Banfield J.F."/>
        </authorList>
    </citation>
    <scope>NUCLEOTIDE SEQUENCE [LARGE SCALE GENOMIC DNA]</scope>
    <source>
        <strain evidence="3">S2_009_000_R2_77</strain>
    </source>
</reference>
<gene>
    <name evidence="3" type="ORF">DI599_03615</name>
</gene>
<feature type="domain" description="Cyclodeaminase/cyclohydrolase" evidence="2">
    <location>
        <begin position="30"/>
        <end position="197"/>
    </location>
</feature>
<name>A0A2W5D628_9PSED</name>
<protein>
    <recommendedName>
        <fullName evidence="2">Cyclodeaminase/cyclohydrolase domain-containing protein</fullName>
    </recommendedName>
</protein>
<sequence length="216" mass="23229">MNARRRARSKAGQPGRSPMPRNETLWSQSLTRFRDAVAAPSPTPSCGAAAVVSANLGLALVLMALRTSQAKQPQTARAALIAQVETLLHALADYADADVLAFADYMEALRHDEPQAPNRQRAARKTSAVSLDAARCCAQALALASEARPQTADALVSDIEAGALLLHAGLCALLINLDVDLRELVDESERQRLRTARQQVQDEADRHLGQIRAASH</sequence>
<dbReference type="InterPro" id="IPR036178">
    <property type="entry name" value="Formintransfe-cycloase-like_sf"/>
</dbReference>
<dbReference type="EMBL" id="QFOH01000004">
    <property type="protein sequence ID" value="PZP25723.1"/>
    <property type="molecule type" value="Genomic_DNA"/>
</dbReference>
<dbReference type="Gene3D" id="1.20.120.680">
    <property type="entry name" value="Formiminotetrahydrofolate cyclodeaminase monomer, up-and-down helical bundle"/>
    <property type="match status" value="1"/>
</dbReference>